<gene>
    <name evidence="2" type="ORF">DEO72_LG4g2877</name>
</gene>
<evidence type="ECO:0000256" key="1">
    <source>
        <dbReference type="SAM" id="MobiDB-lite"/>
    </source>
</evidence>
<dbReference type="EMBL" id="CP039348">
    <property type="protein sequence ID" value="QCD91908.1"/>
    <property type="molecule type" value="Genomic_DNA"/>
</dbReference>
<dbReference type="AlphaFoldDB" id="A0A4D6LU46"/>
<evidence type="ECO:0000313" key="2">
    <source>
        <dbReference type="EMBL" id="QCD91908.1"/>
    </source>
</evidence>
<evidence type="ECO:0000313" key="3">
    <source>
        <dbReference type="Proteomes" id="UP000501690"/>
    </source>
</evidence>
<feature type="compositionally biased region" description="Low complexity" evidence="1">
    <location>
        <begin position="54"/>
        <end position="64"/>
    </location>
</feature>
<sequence>MEGLIPYIIDAMRKQKPNTLTHSRSDTSQRSYRMLLGSDSFNGSHHSHTMMNPTAATTSSYAATNLRNRKS</sequence>
<name>A0A4D6LU46_VIGUN</name>
<reference evidence="2 3" key="1">
    <citation type="submission" date="2019-04" db="EMBL/GenBank/DDBJ databases">
        <title>An improved genome assembly and genetic linkage map for asparagus bean, Vigna unguiculata ssp. sesquipedialis.</title>
        <authorList>
            <person name="Xia Q."/>
            <person name="Zhang R."/>
            <person name="Dong Y."/>
        </authorList>
    </citation>
    <scope>NUCLEOTIDE SEQUENCE [LARGE SCALE GENOMIC DNA]</scope>
    <source>
        <tissue evidence="2">Leaf</tissue>
    </source>
</reference>
<dbReference type="PANTHER" id="PTHR38370:SF1">
    <property type="entry name" value="BETA-1,4-XYLOSIDASE"/>
    <property type="match status" value="1"/>
</dbReference>
<proteinExistence type="predicted"/>
<feature type="compositionally biased region" description="Polar residues" evidence="1">
    <location>
        <begin position="39"/>
        <end position="52"/>
    </location>
</feature>
<dbReference type="Proteomes" id="UP000501690">
    <property type="component" value="Linkage Group LG4"/>
</dbReference>
<protein>
    <submittedName>
        <fullName evidence="2">Uncharacterized protein</fullName>
    </submittedName>
</protein>
<keyword evidence="3" id="KW-1185">Reference proteome</keyword>
<accession>A0A4D6LU46</accession>
<organism evidence="2 3">
    <name type="scientific">Vigna unguiculata</name>
    <name type="common">Cowpea</name>
    <dbReference type="NCBI Taxonomy" id="3917"/>
    <lineage>
        <taxon>Eukaryota</taxon>
        <taxon>Viridiplantae</taxon>
        <taxon>Streptophyta</taxon>
        <taxon>Embryophyta</taxon>
        <taxon>Tracheophyta</taxon>
        <taxon>Spermatophyta</taxon>
        <taxon>Magnoliopsida</taxon>
        <taxon>eudicotyledons</taxon>
        <taxon>Gunneridae</taxon>
        <taxon>Pentapetalae</taxon>
        <taxon>rosids</taxon>
        <taxon>fabids</taxon>
        <taxon>Fabales</taxon>
        <taxon>Fabaceae</taxon>
        <taxon>Papilionoideae</taxon>
        <taxon>50 kb inversion clade</taxon>
        <taxon>NPAAA clade</taxon>
        <taxon>indigoferoid/millettioid clade</taxon>
        <taxon>Phaseoleae</taxon>
        <taxon>Vigna</taxon>
    </lineage>
</organism>
<dbReference type="PANTHER" id="PTHR38370">
    <property type="entry name" value="BETA-1,4-XYLOSIDASE"/>
    <property type="match status" value="1"/>
</dbReference>
<feature type="region of interest" description="Disordered" evidence="1">
    <location>
        <begin position="37"/>
        <end position="71"/>
    </location>
</feature>